<accession>A0A0M8MYC2</accession>
<dbReference type="InterPro" id="IPR045527">
    <property type="entry name" value="DUF6470"/>
</dbReference>
<dbReference type="STRING" id="150374.A0A0M8MYC2"/>
<dbReference type="OrthoDB" id="6932723at2759"/>
<gene>
    <name evidence="1" type="ORF">ESCO_006870</name>
</gene>
<evidence type="ECO:0000313" key="1">
    <source>
        <dbReference type="EMBL" id="KOS21258.1"/>
    </source>
</evidence>
<proteinExistence type="predicted"/>
<dbReference type="EMBL" id="LGSR01000012">
    <property type="protein sequence ID" value="KOS21258.1"/>
    <property type="molecule type" value="Genomic_DNA"/>
</dbReference>
<dbReference type="AlphaFoldDB" id="A0A0M8MYC2"/>
<sequence>MREPGCLDAGPVDPCETPELNIQRETPELNIQRETPELNIQRETPELNIQRETPELNIQRKTPELTIQREAFCPLCGMTMCGRSMKAGTLPVQF</sequence>
<comment type="caution">
    <text evidence="1">The sequence shown here is derived from an EMBL/GenBank/DDBJ whole genome shotgun (WGS) entry which is preliminary data.</text>
</comment>
<evidence type="ECO:0000313" key="2">
    <source>
        <dbReference type="Proteomes" id="UP000053831"/>
    </source>
</evidence>
<protein>
    <submittedName>
        <fullName evidence="1">Uncharacterized protein</fullName>
    </submittedName>
</protein>
<reference evidence="1 2" key="1">
    <citation type="submission" date="2015-07" db="EMBL/GenBank/DDBJ databases">
        <title>The genome of the fungus Escovopsis weberi, a specialized disease agent of ant agriculture.</title>
        <authorList>
            <person name="de Man T.J."/>
            <person name="Stajich J.E."/>
            <person name="Kubicek C.P."/>
            <person name="Chenthamara K."/>
            <person name="Atanasova L."/>
            <person name="Druzhinina I.S."/>
            <person name="Birnbaum S."/>
            <person name="Barribeau S.M."/>
            <person name="Teiling C."/>
            <person name="Suen G."/>
            <person name="Currie C."/>
            <person name="Gerardo N.M."/>
        </authorList>
    </citation>
    <scope>NUCLEOTIDE SEQUENCE [LARGE SCALE GENOMIC DNA]</scope>
</reference>
<dbReference type="Pfam" id="PF20074">
    <property type="entry name" value="DUF6470"/>
    <property type="match status" value="1"/>
</dbReference>
<keyword evidence="2" id="KW-1185">Reference proteome</keyword>
<organism evidence="1 2">
    <name type="scientific">Escovopsis weberi</name>
    <dbReference type="NCBI Taxonomy" id="150374"/>
    <lineage>
        <taxon>Eukaryota</taxon>
        <taxon>Fungi</taxon>
        <taxon>Dikarya</taxon>
        <taxon>Ascomycota</taxon>
        <taxon>Pezizomycotina</taxon>
        <taxon>Sordariomycetes</taxon>
        <taxon>Hypocreomycetidae</taxon>
        <taxon>Hypocreales</taxon>
        <taxon>Hypocreaceae</taxon>
        <taxon>Escovopsis</taxon>
    </lineage>
</organism>
<dbReference type="Proteomes" id="UP000053831">
    <property type="component" value="Unassembled WGS sequence"/>
</dbReference>
<name>A0A0M8MYC2_ESCWE</name>